<dbReference type="InterPro" id="IPR049117">
    <property type="entry name" value="pulA_all-beta"/>
</dbReference>
<dbReference type="EMBL" id="JAUSTW010000001">
    <property type="protein sequence ID" value="MDQ0196954.1"/>
    <property type="molecule type" value="Genomic_DNA"/>
</dbReference>
<dbReference type="InterPro" id="IPR040697">
    <property type="entry name" value="PulA_N1"/>
</dbReference>
<dbReference type="EC" id="3.2.1.41" evidence="3"/>
<sequence length="715" mass="81894">MISTERNFFAYLDEMNIITILLPLSYHQGLSSSFTITSDFQEFPLIIMGKSQIENNNKYTCHLAEEISFGKPYWIIDEHGGKTDLQIGAVIRTDAFDEKFYYNGKDLGVRFENNQTRFKLWAPTATQVKLKLRPPNNFFSEIVKMKREEKGIWSAVVSQDLDRYQYTYLVLVNQEWREAVDPYTTAVTSNGEGGVVVRLEKTNRPKPVLPALESPVDAIIYETHIRDFTIHQNSGVKNKGLYLGAGELNTKGRDGEATGLSYLKELGITHIEFLPFNDFAGVDELDRNKDYNWGYNPLHFNAPDGSYSTNPANPYSRIKELKQLIDNIHSAGLRIIMDVVYNHVYIRENSSFEKVVPGYYFRHNEFGLPSNGTGVGNDIASERKMVRKFIVDSIRFWIEEYHIDGFRFDLMGILDVETMSEVRETCDSLQKGTLLIGEGWNLNTPLPIDQKAIIRNQSKMPTIAQFNDKFRDTIKGSTFNLFEKGYALGNAHYFEAACEMLTGSVGFKGTENGLFNEPYQSVNYIECHDNHTMWDKLLSCHYNVDDSILMNYHRLATGIVLLSQGIPFLHSGQEFFRTKQGEGNSYRSPDYINQLDWDRKCRYEENVNYIKGLIEIRKAFTCFRMRSAAEIRTNMQLLPNSEAHIISYLYQNKDSDFNEIVVLINPFPGKHTISIPEGKWLVLADHLHAGNYSKRVVNGGKITIDPVCLNVLAKK</sequence>
<reference evidence="3 4" key="1">
    <citation type="submission" date="2023-07" db="EMBL/GenBank/DDBJ databases">
        <title>Genomic Encyclopedia of Type Strains, Phase IV (KMG-IV): sequencing the most valuable type-strain genomes for metagenomic binning, comparative biology and taxonomic classification.</title>
        <authorList>
            <person name="Goeker M."/>
        </authorList>
    </citation>
    <scope>NUCLEOTIDE SEQUENCE [LARGE SCALE GENOMIC DNA]</scope>
    <source>
        <strain evidence="3 4">DSM 27594</strain>
    </source>
</reference>
<organism evidence="3 4">
    <name type="scientific">Neobacillus ginsengisoli</name>
    <dbReference type="NCBI Taxonomy" id="904295"/>
    <lineage>
        <taxon>Bacteria</taxon>
        <taxon>Bacillati</taxon>
        <taxon>Bacillota</taxon>
        <taxon>Bacilli</taxon>
        <taxon>Bacillales</taxon>
        <taxon>Bacillaceae</taxon>
        <taxon>Neobacillus</taxon>
    </lineage>
</organism>
<protein>
    <submittedName>
        <fullName evidence="3">Pullulanase</fullName>
        <ecNumber evidence="3">3.2.1.41</ecNumber>
    </submittedName>
</protein>
<dbReference type="Pfam" id="PF17999">
    <property type="entry name" value="PulA_N1"/>
    <property type="match status" value="1"/>
</dbReference>
<dbReference type="InterPro" id="IPR006047">
    <property type="entry name" value="GH13_cat_dom"/>
</dbReference>
<comment type="caution">
    <text evidence="3">The sequence shown here is derived from an EMBL/GenBank/DDBJ whole genome shotgun (WGS) entry which is preliminary data.</text>
</comment>
<keyword evidence="3" id="KW-0326">Glycosidase</keyword>
<evidence type="ECO:0000256" key="1">
    <source>
        <dbReference type="ARBA" id="ARBA00008061"/>
    </source>
</evidence>
<dbReference type="RefSeq" id="WP_307403536.1">
    <property type="nucleotide sequence ID" value="NZ_JAUSTW010000001.1"/>
</dbReference>
<accession>A0ABT9XN31</accession>
<evidence type="ECO:0000313" key="4">
    <source>
        <dbReference type="Proteomes" id="UP001224122"/>
    </source>
</evidence>
<dbReference type="InterPro" id="IPR014756">
    <property type="entry name" value="Ig_E-set"/>
</dbReference>
<dbReference type="InterPro" id="IPR013780">
    <property type="entry name" value="Glyco_hydro_b"/>
</dbReference>
<dbReference type="PANTHER" id="PTHR43002">
    <property type="entry name" value="GLYCOGEN DEBRANCHING ENZYME"/>
    <property type="match status" value="1"/>
</dbReference>
<dbReference type="Gene3D" id="2.60.40.1180">
    <property type="entry name" value="Golgi alpha-mannosidase II"/>
    <property type="match status" value="1"/>
</dbReference>
<dbReference type="Pfam" id="PF21653">
    <property type="entry name" value="pulA_all-beta"/>
    <property type="match status" value="1"/>
</dbReference>
<comment type="similarity">
    <text evidence="1">Belongs to the glycosyl hydrolase 13 family.</text>
</comment>
<dbReference type="Gene3D" id="2.60.40.2320">
    <property type="match status" value="1"/>
</dbReference>
<dbReference type="InterPro" id="IPR017853">
    <property type="entry name" value="GH"/>
</dbReference>
<dbReference type="Pfam" id="PF00128">
    <property type="entry name" value="Alpha-amylase"/>
    <property type="match status" value="1"/>
</dbReference>
<dbReference type="Gene3D" id="2.60.40.10">
    <property type="entry name" value="Immunoglobulins"/>
    <property type="match status" value="1"/>
</dbReference>
<evidence type="ECO:0000313" key="3">
    <source>
        <dbReference type="EMBL" id="MDQ0196954.1"/>
    </source>
</evidence>
<gene>
    <name evidence="3" type="ORF">J2S10_000059</name>
</gene>
<dbReference type="NCBIfam" id="TIGR02104">
    <property type="entry name" value="pulA_typeI"/>
    <property type="match status" value="1"/>
</dbReference>
<dbReference type="CDD" id="cd11341">
    <property type="entry name" value="AmyAc_Pullulanase_LD-like"/>
    <property type="match status" value="1"/>
</dbReference>
<evidence type="ECO:0000259" key="2">
    <source>
        <dbReference type="SMART" id="SM00642"/>
    </source>
</evidence>
<dbReference type="CDD" id="cd02860">
    <property type="entry name" value="E_set_Pullulanase"/>
    <property type="match status" value="1"/>
</dbReference>
<name>A0ABT9XN31_9BACI</name>
<dbReference type="InterPro" id="IPR013783">
    <property type="entry name" value="Ig-like_fold"/>
</dbReference>
<dbReference type="SMART" id="SM00642">
    <property type="entry name" value="Aamy"/>
    <property type="match status" value="1"/>
</dbReference>
<keyword evidence="3" id="KW-0378">Hydrolase</keyword>
<dbReference type="Pfam" id="PF02922">
    <property type="entry name" value="CBM_48"/>
    <property type="match status" value="1"/>
</dbReference>
<dbReference type="InterPro" id="IPR004193">
    <property type="entry name" value="Glyco_hydro_13_N"/>
</dbReference>
<dbReference type="SUPFAM" id="SSF81296">
    <property type="entry name" value="E set domains"/>
    <property type="match status" value="1"/>
</dbReference>
<proteinExistence type="inferred from homology"/>
<dbReference type="SUPFAM" id="SSF51445">
    <property type="entry name" value="(Trans)glycosidases"/>
    <property type="match status" value="1"/>
</dbReference>
<dbReference type="InterPro" id="IPR011840">
    <property type="entry name" value="PulA_typeI"/>
</dbReference>
<dbReference type="Gene3D" id="3.20.20.80">
    <property type="entry name" value="Glycosidases"/>
    <property type="match status" value="1"/>
</dbReference>
<dbReference type="Proteomes" id="UP001224122">
    <property type="component" value="Unassembled WGS sequence"/>
</dbReference>
<feature type="domain" description="Glycosyl hydrolase family 13 catalytic" evidence="2">
    <location>
        <begin position="222"/>
        <end position="617"/>
    </location>
</feature>
<dbReference type="GO" id="GO:0051060">
    <property type="term" value="F:pullulanase activity"/>
    <property type="evidence" value="ECO:0007669"/>
    <property type="project" value="UniProtKB-EC"/>
</dbReference>
<keyword evidence="4" id="KW-1185">Reference proteome</keyword>